<dbReference type="Gene3D" id="3.10.20.30">
    <property type="match status" value="1"/>
</dbReference>
<name>A0ABT6QZZ7_9BACL</name>
<dbReference type="CDD" id="cd00565">
    <property type="entry name" value="Ubl_ThiS"/>
    <property type="match status" value="1"/>
</dbReference>
<accession>A0ABT6QZZ7</accession>
<dbReference type="PANTHER" id="PTHR34472:SF1">
    <property type="entry name" value="SULFUR CARRIER PROTEIN THIS"/>
    <property type="match status" value="1"/>
</dbReference>
<sequence length="67" mass="7715">MQIRLNGKDYRLAEQTKTLHDLIQQLNIDEEVVIIEQNHQIIDRSRYTDTNVQPGDVVEIVHFVGGG</sequence>
<evidence type="ECO:0000313" key="2">
    <source>
        <dbReference type="Proteomes" id="UP001243286"/>
    </source>
</evidence>
<dbReference type="InterPro" id="IPR012675">
    <property type="entry name" value="Beta-grasp_dom_sf"/>
</dbReference>
<dbReference type="RefSeq" id="WP_282354892.1">
    <property type="nucleotide sequence ID" value="NZ_JASBQV010000004.1"/>
</dbReference>
<protein>
    <submittedName>
        <fullName evidence="1">Sulfur carrier protein ThiS</fullName>
    </submittedName>
</protein>
<dbReference type="InterPro" id="IPR010035">
    <property type="entry name" value="Thi_S"/>
</dbReference>
<dbReference type="NCBIfam" id="TIGR01683">
    <property type="entry name" value="thiS"/>
    <property type="match status" value="1"/>
</dbReference>
<dbReference type="Pfam" id="PF02597">
    <property type="entry name" value="ThiS"/>
    <property type="match status" value="1"/>
</dbReference>
<dbReference type="SUPFAM" id="SSF54285">
    <property type="entry name" value="MoaD/ThiS"/>
    <property type="match status" value="1"/>
</dbReference>
<dbReference type="InterPro" id="IPR003749">
    <property type="entry name" value="ThiS/MoaD-like"/>
</dbReference>
<reference evidence="1 2" key="1">
    <citation type="submission" date="2023-04" db="EMBL/GenBank/DDBJ databases">
        <title>Antarctic isolates genomes.</title>
        <authorList>
            <person name="Dimov S.G."/>
        </authorList>
    </citation>
    <scope>NUCLEOTIDE SEQUENCE [LARGE SCALE GENOMIC DNA]</scope>
    <source>
        <strain evidence="1 2">AL19</strain>
    </source>
</reference>
<dbReference type="Proteomes" id="UP001243286">
    <property type="component" value="Unassembled WGS sequence"/>
</dbReference>
<comment type="caution">
    <text evidence="1">The sequence shown here is derived from an EMBL/GenBank/DDBJ whole genome shotgun (WGS) entry which is preliminary data.</text>
</comment>
<proteinExistence type="predicted"/>
<dbReference type="EMBL" id="JASBQV010000004">
    <property type="protein sequence ID" value="MDI3234263.1"/>
    <property type="molecule type" value="Genomic_DNA"/>
</dbReference>
<gene>
    <name evidence="1" type="primary">thiS</name>
    <name evidence="1" type="ORF">QK289_04520</name>
</gene>
<dbReference type="InterPro" id="IPR016155">
    <property type="entry name" value="Mopterin_synth/thiamin_S_b"/>
</dbReference>
<evidence type="ECO:0000313" key="1">
    <source>
        <dbReference type="EMBL" id="MDI3234263.1"/>
    </source>
</evidence>
<keyword evidence="2" id="KW-1185">Reference proteome</keyword>
<dbReference type="PANTHER" id="PTHR34472">
    <property type="entry name" value="SULFUR CARRIER PROTEIN THIS"/>
    <property type="match status" value="1"/>
</dbReference>
<organism evidence="1 2">
    <name type="scientific">Exiguobacterium antarcticum</name>
    <dbReference type="NCBI Taxonomy" id="132920"/>
    <lineage>
        <taxon>Bacteria</taxon>
        <taxon>Bacillati</taxon>
        <taxon>Bacillota</taxon>
        <taxon>Bacilli</taxon>
        <taxon>Bacillales</taxon>
        <taxon>Bacillales Family XII. Incertae Sedis</taxon>
        <taxon>Exiguobacterium</taxon>
    </lineage>
</organism>